<dbReference type="Gene3D" id="2.40.160.10">
    <property type="entry name" value="Porin"/>
    <property type="match status" value="1"/>
</dbReference>
<dbReference type="EMBL" id="JAOTLW010000001">
    <property type="protein sequence ID" value="MDI5830141.1"/>
    <property type="molecule type" value="Genomic_DNA"/>
</dbReference>
<evidence type="ECO:0000256" key="4">
    <source>
        <dbReference type="ARBA" id="ARBA00022452"/>
    </source>
</evidence>
<evidence type="ECO:0000256" key="2">
    <source>
        <dbReference type="ARBA" id="ARBA00011233"/>
    </source>
</evidence>
<keyword evidence="6 11" id="KW-0732">Signal</keyword>
<evidence type="ECO:0000313" key="14">
    <source>
        <dbReference type="Proteomes" id="UP001159075"/>
    </source>
</evidence>
<gene>
    <name evidence="13" type="ORF">ODY93_01065</name>
</gene>
<name>A0ABT6U9F5_9GAMM</name>
<dbReference type="PANTHER" id="PTHR34501">
    <property type="entry name" value="PROTEIN YDDL-RELATED"/>
    <property type="match status" value="1"/>
</dbReference>
<evidence type="ECO:0000256" key="10">
    <source>
        <dbReference type="ARBA" id="ARBA00023237"/>
    </source>
</evidence>
<keyword evidence="14" id="KW-1185">Reference proteome</keyword>
<accession>A0ABT6U9F5</accession>
<reference evidence="13 14" key="1">
    <citation type="submission" date="2022-09" db="EMBL/GenBank/DDBJ databases">
        <title>The outer-membrane cytochrome OmcA is essential for infection of Shewanella oneidensis by a zebrafish-associated bacteriophage.</title>
        <authorList>
            <person name="Grenfell A.W."/>
            <person name="Intile P."/>
            <person name="Mcfarlane J."/>
            <person name="Leung D."/>
            <person name="Abdalla K."/>
            <person name="Wold M."/>
            <person name="Kees E."/>
            <person name="Gralnick J."/>
        </authorList>
    </citation>
    <scope>NUCLEOTIDE SEQUENCE [LARGE SCALE GENOMIC DNA]</scope>
    <source>
        <strain evidence="13 14">NF-5</strain>
    </source>
</reference>
<evidence type="ECO:0000313" key="13">
    <source>
        <dbReference type="EMBL" id="MDI5830141.1"/>
    </source>
</evidence>
<evidence type="ECO:0000256" key="5">
    <source>
        <dbReference type="ARBA" id="ARBA00022692"/>
    </source>
</evidence>
<comment type="caution">
    <text evidence="13">The sequence shown here is derived from an EMBL/GenBank/DDBJ whole genome shotgun (WGS) entry which is preliminary data.</text>
</comment>
<dbReference type="Proteomes" id="UP001159075">
    <property type="component" value="Unassembled WGS sequence"/>
</dbReference>
<protein>
    <submittedName>
        <fullName evidence="13">Porin</fullName>
    </submittedName>
</protein>
<keyword evidence="7" id="KW-0406">Ion transport</keyword>
<evidence type="ECO:0000256" key="8">
    <source>
        <dbReference type="ARBA" id="ARBA00023114"/>
    </source>
</evidence>
<comment type="subunit">
    <text evidence="2">Homotrimer.</text>
</comment>
<keyword evidence="9" id="KW-0472">Membrane</keyword>
<dbReference type="PANTHER" id="PTHR34501:SF9">
    <property type="entry name" value="MAJOR OUTER MEMBRANE PROTEIN P.IA"/>
    <property type="match status" value="1"/>
</dbReference>
<organism evidence="13 14">
    <name type="scientific">Shewanella xiamenensis</name>
    <dbReference type="NCBI Taxonomy" id="332186"/>
    <lineage>
        <taxon>Bacteria</taxon>
        <taxon>Pseudomonadati</taxon>
        <taxon>Pseudomonadota</taxon>
        <taxon>Gammaproteobacteria</taxon>
        <taxon>Alteromonadales</taxon>
        <taxon>Shewanellaceae</taxon>
        <taxon>Shewanella</taxon>
    </lineage>
</organism>
<evidence type="ECO:0000256" key="9">
    <source>
        <dbReference type="ARBA" id="ARBA00023136"/>
    </source>
</evidence>
<dbReference type="InterPro" id="IPR033900">
    <property type="entry name" value="Gram_neg_porin_domain"/>
</dbReference>
<keyword evidence="8" id="KW-0626">Porin</keyword>
<evidence type="ECO:0000259" key="12">
    <source>
        <dbReference type="Pfam" id="PF13609"/>
    </source>
</evidence>
<feature type="domain" description="Porin" evidence="12">
    <location>
        <begin position="13"/>
        <end position="328"/>
    </location>
</feature>
<evidence type="ECO:0000256" key="3">
    <source>
        <dbReference type="ARBA" id="ARBA00022448"/>
    </source>
</evidence>
<keyword evidence="5" id="KW-0812">Transmembrane</keyword>
<feature type="chain" id="PRO_5045250813" evidence="11">
    <location>
        <begin position="23"/>
        <end position="346"/>
    </location>
</feature>
<evidence type="ECO:0000256" key="1">
    <source>
        <dbReference type="ARBA" id="ARBA00004571"/>
    </source>
</evidence>
<comment type="subcellular location">
    <subcellularLocation>
        <location evidence="1">Cell outer membrane</location>
        <topology evidence="1">Multi-pass membrane protein</topology>
    </subcellularLocation>
</comment>
<dbReference type="CDD" id="cd00342">
    <property type="entry name" value="gram_neg_porins"/>
    <property type="match status" value="1"/>
</dbReference>
<dbReference type="Pfam" id="PF13609">
    <property type="entry name" value="Porin_4"/>
    <property type="match status" value="1"/>
</dbReference>
<keyword evidence="10" id="KW-0998">Cell outer membrane</keyword>
<evidence type="ECO:0000256" key="7">
    <source>
        <dbReference type="ARBA" id="ARBA00023065"/>
    </source>
</evidence>
<proteinExistence type="predicted"/>
<dbReference type="InterPro" id="IPR023614">
    <property type="entry name" value="Porin_dom_sf"/>
</dbReference>
<feature type="signal peptide" evidence="11">
    <location>
        <begin position="1"/>
        <end position="22"/>
    </location>
</feature>
<dbReference type="RefSeq" id="WP_231570523.1">
    <property type="nucleotide sequence ID" value="NZ_JAOTLW010000001.1"/>
</dbReference>
<evidence type="ECO:0000256" key="11">
    <source>
        <dbReference type="SAM" id="SignalP"/>
    </source>
</evidence>
<sequence>MMNKSFAISMLTLALCATQAVADEHKFYGRIDYSVTNSDSGSATHKNKSGTVLENNFTRIGIKGASQLTDSTSLFYQIEVGVNGESQDSGDKPFSARPTFIGVKHSTYGALAVGRIDPVFKMAKGMSDAMDNYSLKHDRLFAGDKRWGDSFEYKSAHWNKLQLGVSYLLEDNHYTNNDNRRDNGNYQLAVTYGDKFFKTGDVYAAVAYSDGVEDIEAYRGVVQYKWDKWQFATMLQHSKLVNTDKTDWQQREGDGVIVSAKYQLGQLSLKAQYGFDNSGIGLIANRVYASKNTLIDEVPEISQWAIGAEYKLSKSTRLHTEIGQFDVKQYDDFDDTIVSLGMRYDF</sequence>
<keyword evidence="4" id="KW-1134">Transmembrane beta strand</keyword>
<dbReference type="InterPro" id="IPR050298">
    <property type="entry name" value="Gram-neg_bact_OMP"/>
</dbReference>
<evidence type="ECO:0000256" key="6">
    <source>
        <dbReference type="ARBA" id="ARBA00022729"/>
    </source>
</evidence>
<keyword evidence="3" id="KW-0813">Transport</keyword>
<dbReference type="SUPFAM" id="SSF56935">
    <property type="entry name" value="Porins"/>
    <property type="match status" value="1"/>
</dbReference>